<dbReference type="EMBL" id="CP128400">
    <property type="protein sequence ID" value="WJW69648.1"/>
    <property type="molecule type" value="Genomic_DNA"/>
</dbReference>
<dbReference type="InterPro" id="IPR003615">
    <property type="entry name" value="HNH_nuc"/>
</dbReference>
<evidence type="ECO:0000313" key="3">
    <source>
        <dbReference type="EMBL" id="WJW69648.1"/>
    </source>
</evidence>
<dbReference type="InterPro" id="IPR052892">
    <property type="entry name" value="NA-targeting_endonuclease"/>
</dbReference>
<keyword evidence="2" id="KW-0255">Endonuclease</keyword>
<evidence type="ECO:0000259" key="1">
    <source>
        <dbReference type="SMART" id="SM00507"/>
    </source>
</evidence>
<dbReference type="GO" id="GO:0003676">
    <property type="term" value="F:nucleic acid binding"/>
    <property type="evidence" value="ECO:0007669"/>
    <property type="project" value="InterPro"/>
</dbReference>
<dbReference type="Gene3D" id="1.10.30.50">
    <property type="match status" value="1"/>
</dbReference>
<dbReference type="PANTHER" id="PTHR33877">
    <property type="entry name" value="SLL1193 PROTEIN"/>
    <property type="match status" value="1"/>
</dbReference>
<dbReference type="Proteomes" id="UP000521676">
    <property type="component" value="Unassembled WGS sequence"/>
</dbReference>
<dbReference type="AlphaFoldDB" id="A0A8T7M6T4"/>
<protein>
    <submittedName>
        <fullName evidence="2">HNH endonuclease</fullName>
    </submittedName>
</protein>
<dbReference type="SUPFAM" id="SSF158682">
    <property type="entry name" value="TerB-like"/>
    <property type="match status" value="1"/>
</dbReference>
<dbReference type="PANTHER" id="PTHR33877:SF1">
    <property type="entry name" value="TYPE IV METHYL-DIRECTED RESTRICTION ENZYME ECOKMCRA"/>
    <property type="match status" value="1"/>
</dbReference>
<feature type="domain" description="HNH nuclease" evidence="1">
    <location>
        <begin position="265"/>
        <end position="315"/>
    </location>
</feature>
<dbReference type="CDD" id="cd00085">
    <property type="entry name" value="HNHc"/>
    <property type="match status" value="1"/>
</dbReference>
<evidence type="ECO:0000313" key="2">
    <source>
        <dbReference type="EMBL" id="NWJ47743.1"/>
    </source>
</evidence>
<dbReference type="InterPro" id="IPR029024">
    <property type="entry name" value="TerB-like"/>
</dbReference>
<dbReference type="InterPro" id="IPR002711">
    <property type="entry name" value="HNH"/>
</dbReference>
<reference evidence="3" key="2">
    <citation type="journal article" date="2024" name="Nature">
        <title>Anoxygenic phototroph of the Chloroflexota uses a type I reaction centre.</title>
        <authorList>
            <person name="Tsuji J.M."/>
            <person name="Shaw N.A."/>
            <person name="Nagashima S."/>
            <person name="Venkiteswaran J.J."/>
            <person name="Schiff S.L."/>
            <person name="Watanabe T."/>
            <person name="Fukui M."/>
            <person name="Hanada S."/>
            <person name="Tank M."/>
            <person name="Neufeld J.D."/>
        </authorList>
    </citation>
    <scope>NUCLEOTIDE SEQUENCE</scope>
    <source>
        <strain evidence="3">L227-S17</strain>
    </source>
</reference>
<keyword evidence="2" id="KW-0540">Nuclease</keyword>
<name>A0A8T7M6T4_9CHLR</name>
<evidence type="ECO:0000313" key="5">
    <source>
        <dbReference type="Proteomes" id="UP001431572"/>
    </source>
</evidence>
<dbReference type="RefSeq" id="WP_341471521.1">
    <property type="nucleotide sequence ID" value="NZ_CP128400.1"/>
</dbReference>
<dbReference type="Proteomes" id="UP001431572">
    <property type="component" value="Chromosome 2"/>
</dbReference>
<keyword evidence="2" id="KW-0378">Hydrolase</keyword>
<evidence type="ECO:0000313" key="4">
    <source>
        <dbReference type="Proteomes" id="UP000521676"/>
    </source>
</evidence>
<dbReference type="GO" id="GO:0008270">
    <property type="term" value="F:zinc ion binding"/>
    <property type="evidence" value="ECO:0007669"/>
    <property type="project" value="InterPro"/>
</dbReference>
<dbReference type="EMBL" id="JACATZ010000003">
    <property type="protein sequence ID" value="NWJ47743.1"/>
    <property type="molecule type" value="Genomic_DNA"/>
</dbReference>
<accession>A0A8T7M6T4</accession>
<dbReference type="Pfam" id="PF01844">
    <property type="entry name" value="HNH"/>
    <property type="match status" value="1"/>
</dbReference>
<proteinExistence type="predicted"/>
<dbReference type="SMART" id="SM00507">
    <property type="entry name" value="HNHc"/>
    <property type="match status" value="1"/>
</dbReference>
<reference evidence="2 4" key="1">
    <citation type="submission" date="2020-06" db="EMBL/GenBank/DDBJ databases">
        <title>Anoxygenic phototrophic Chloroflexota member uses a Type I reaction center.</title>
        <authorList>
            <person name="Tsuji J.M."/>
            <person name="Shaw N.A."/>
            <person name="Nagashima S."/>
            <person name="Venkiteswaran J."/>
            <person name="Schiff S.L."/>
            <person name="Hanada S."/>
            <person name="Tank M."/>
            <person name="Neufeld J.D."/>
        </authorList>
    </citation>
    <scope>NUCLEOTIDE SEQUENCE [LARGE SCALE GENOMIC DNA]</scope>
    <source>
        <strain evidence="2">L227-S17</strain>
    </source>
</reference>
<sequence>MVTCTRCGKEAGMLGSIAFNKQTNRCGKCDSDINNLLKQFRTHFINACSDGIITQEEWYAITSPLASQGLSINEALNYVRGDALHFLERSLAFASADGYITDVEELHILQLKEFLQIPDVIAHNILQRLSYLKTLTCIRMGQLPSIIPSIHLDAGEICHLEVPAIYYKVNVRTITQIPGRLVATDKKLLFLSASGGSETLWKSVLRVDLQLPNIYLELSKKSSNGSYYVQDPVYVEAVLSTLIKLNKRQFLIPSNGIENRRIPQEVKVAVWNRDQGKCVECGATEYLEYDHIIPFSKGGASSVNNVQLLCRKCNLKKSDKI</sequence>
<dbReference type="GO" id="GO:0004519">
    <property type="term" value="F:endonuclease activity"/>
    <property type="evidence" value="ECO:0007669"/>
    <property type="project" value="UniProtKB-KW"/>
</dbReference>
<keyword evidence="5" id="KW-1185">Reference proteome</keyword>
<gene>
    <name evidence="2" type="ORF">HXX08_17965</name>
    <name evidence="3" type="ORF">OZ401_003276</name>
</gene>
<organism evidence="2 4">
    <name type="scientific">Candidatus Chlorohelix allophototropha</name>
    <dbReference type="NCBI Taxonomy" id="3003348"/>
    <lineage>
        <taxon>Bacteria</taxon>
        <taxon>Bacillati</taxon>
        <taxon>Chloroflexota</taxon>
        <taxon>Chloroflexia</taxon>
        <taxon>Candidatus Chloroheliales</taxon>
        <taxon>Candidatus Chloroheliaceae</taxon>
        <taxon>Candidatus Chlorohelix</taxon>
    </lineage>
</organism>